<evidence type="ECO:0000313" key="2">
    <source>
        <dbReference type="EMBL" id="KNZ46896.1"/>
    </source>
</evidence>
<keyword evidence="3" id="KW-1185">Reference proteome</keyword>
<dbReference type="Proteomes" id="UP000037035">
    <property type="component" value="Unassembled WGS sequence"/>
</dbReference>
<sequence length="60" mass="7019">MENLKKSVRDRDNHEGKKFGFEQAWNLLTGVPKFLNLSGKAKNRQSNNLRPTKFHHTPEQ</sequence>
<proteinExistence type="predicted"/>
<feature type="region of interest" description="Disordered" evidence="1">
    <location>
        <begin position="37"/>
        <end position="60"/>
    </location>
</feature>
<dbReference type="VEuPathDB" id="FungiDB:VP01_685g8"/>
<organism evidence="2 3">
    <name type="scientific">Puccinia sorghi</name>
    <dbReference type="NCBI Taxonomy" id="27349"/>
    <lineage>
        <taxon>Eukaryota</taxon>
        <taxon>Fungi</taxon>
        <taxon>Dikarya</taxon>
        <taxon>Basidiomycota</taxon>
        <taxon>Pucciniomycotina</taxon>
        <taxon>Pucciniomycetes</taxon>
        <taxon>Pucciniales</taxon>
        <taxon>Pucciniaceae</taxon>
        <taxon>Puccinia</taxon>
    </lineage>
</organism>
<gene>
    <name evidence="2" type="ORF">VP01_685g8</name>
</gene>
<accession>A0A0L6UEG3</accession>
<protein>
    <submittedName>
        <fullName evidence="2">Uncharacterized protein</fullName>
    </submittedName>
</protein>
<comment type="caution">
    <text evidence="2">The sequence shown here is derived from an EMBL/GenBank/DDBJ whole genome shotgun (WGS) entry which is preliminary data.</text>
</comment>
<dbReference type="EMBL" id="LAVV01012227">
    <property type="protein sequence ID" value="KNZ46896.1"/>
    <property type="molecule type" value="Genomic_DNA"/>
</dbReference>
<name>A0A0L6UEG3_9BASI</name>
<dbReference type="AlphaFoldDB" id="A0A0L6UEG3"/>
<reference evidence="2 3" key="1">
    <citation type="submission" date="2015-08" db="EMBL/GenBank/DDBJ databases">
        <title>Next Generation Sequencing and Analysis of the Genome of Puccinia sorghi L Schw, the Causal Agent of Maize Common Rust.</title>
        <authorList>
            <person name="Rochi L."/>
            <person name="Burguener G."/>
            <person name="Darino M."/>
            <person name="Turjanski A."/>
            <person name="Kreff E."/>
            <person name="Dieguez M.J."/>
            <person name="Sacco F."/>
        </authorList>
    </citation>
    <scope>NUCLEOTIDE SEQUENCE [LARGE SCALE GENOMIC DNA]</scope>
    <source>
        <strain evidence="2 3">RO10H11247</strain>
    </source>
</reference>
<evidence type="ECO:0000256" key="1">
    <source>
        <dbReference type="SAM" id="MobiDB-lite"/>
    </source>
</evidence>
<evidence type="ECO:0000313" key="3">
    <source>
        <dbReference type="Proteomes" id="UP000037035"/>
    </source>
</evidence>